<keyword evidence="1" id="KW-0696">RNA-directed RNA polymerase</keyword>
<evidence type="ECO:0000256" key="2">
    <source>
        <dbReference type="SAM" id="MobiDB-lite"/>
    </source>
</evidence>
<feature type="region of interest" description="Disordered" evidence="2">
    <location>
        <begin position="912"/>
        <end position="993"/>
    </location>
</feature>
<feature type="compositionally biased region" description="Basic and acidic residues" evidence="2">
    <location>
        <begin position="912"/>
        <end position="958"/>
    </location>
</feature>
<keyword evidence="1" id="KW-0694">RNA-binding</keyword>
<accession>A0A814WGC7</accession>
<dbReference type="PANTHER" id="PTHR23079">
    <property type="entry name" value="RNA-DEPENDENT RNA POLYMERASE"/>
    <property type="match status" value="1"/>
</dbReference>
<keyword evidence="1" id="KW-0808">Transferase</keyword>
<reference evidence="4" key="1">
    <citation type="submission" date="2021-02" db="EMBL/GenBank/DDBJ databases">
        <authorList>
            <person name="Nowell W R."/>
        </authorList>
    </citation>
    <scope>NUCLEOTIDE SEQUENCE</scope>
</reference>
<feature type="domain" description="RDRP core" evidence="3">
    <location>
        <begin position="287"/>
        <end position="857"/>
    </location>
</feature>
<dbReference type="InterPro" id="IPR057596">
    <property type="entry name" value="RDRP_core"/>
</dbReference>
<protein>
    <recommendedName>
        <fullName evidence="1">RNA-dependent RNA polymerase</fullName>
        <ecNumber evidence="1">2.7.7.48</ecNumber>
    </recommendedName>
</protein>
<dbReference type="Pfam" id="PF05183">
    <property type="entry name" value="RdRP"/>
    <property type="match status" value="1"/>
</dbReference>
<dbReference type="GO" id="GO:0003968">
    <property type="term" value="F:RNA-directed RNA polymerase activity"/>
    <property type="evidence" value="ECO:0007669"/>
    <property type="project" value="UniProtKB-KW"/>
</dbReference>
<feature type="region of interest" description="Disordered" evidence="2">
    <location>
        <begin position="1"/>
        <end position="21"/>
    </location>
</feature>
<keyword evidence="1" id="KW-0548">Nucleotidyltransferase</keyword>
<evidence type="ECO:0000313" key="5">
    <source>
        <dbReference type="EMBL" id="CAF3875337.1"/>
    </source>
</evidence>
<proteinExistence type="inferred from homology"/>
<dbReference type="GO" id="GO:0031380">
    <property type="term" value="C:nuclear RNA-directed RNA polymerase complex"/>
    <property type="evidence" value="ECO:0007669"/>
    <property type="project" value="TreeGrafter"/>
</dbReference>
<evidence type="ECO:0000313" key="6">
    <source>
        <dbReference type="Proteomes" id="UP000663855"/>
    </source>
</evidence>
<evidence type="ECO:0000256" key="1">
    <source>
        <dbReference type="RuleBase" id="RU363098"/>
    </source>
</evidence>
<name>A0A814WGC7_9BILA</name>
<gene>
    <name evidence="5" type="ORF">BYL167_LOCUS7148</name>
    <name evidence="4" type="ORF">CJN711_LOCUS12062</name>
</gene>
<feature type="compositionally biased region" description="Acidic residues" evidence="2">
    <location>
        <begin position="959"/>
        <end position="990"/>
    </location>
</feature>
<dbReference type="PANTHER" id="PTHR23079:SF55">
    <property type="entry name" value="RNA-DIRECTED RNA POLYMERASE"/>
    <property type="match status" value="1"/>
</dbReference>
<dbReference type="EMBL" id="CAJOBH010001821">
    <property type="protein sequence ID" value="CAF3875337.1"/>
    <property type="molecule type" value="Genomic_DNA"/>
</dbReference>
<dbReference type="Proteomes" id="UP000663855">
    <property type="component" value="Unassembled WGS sequence"/>
</dbReference>
<comment type="catalytic activity">
    <reaction evidence="1">
        <text>RNA(n) + a ribonucleoside 5'-triphosphate = RNA(n+1) + diphosphate</text>
        <dbReference type="Rhea" id="RHEA:21248"/>
        <dbReference type="Rhea" id="RHEA-COMP:14527"/>
        <dbReference type="Rhea" id="RHEA-COMP:17342"/>
        <dbReference type="ChEBI" id="CHEBI:33019"/>
        <dbReference type="ChEBI" id="CHEBI:61557"/>
        <dbReference type="ChEBI" id="CHEBI:140395"/>
        <dbReference type="EC" id="2.7.7.48"/>
    </reaction>
</comment>
<organism evidence="4 6">
    <name type="scientific">Rotaria magnacalcarata</name>
    <dbReference type="NCBI Taxonomy" id="392030"/>
    <lineage>
        <taxon>Eukaryota</taxon>
        <taxon>Metazoa</taxon>
        <taxon>Spiralia</taxon>
        <taxon>Gnathifera</taxon>
        <taxon>Rotifera</taxon>
        <taxon>Eurotatoria</taxon>
        <taxon>Bdelloidea</taxon>
        <taxon>Philodinida</taxon>
        <taxon>Philodinidae</taxon>
        <taxon>Rotaria</taxon>
    </lineage>
</organism>
<comment type="similarity">
    <text evidence="1">Belongs to the RdRP family.</text>
</comment>
<evidence type="ECO:0000259" key="3">
    <source>
        <dbReference type="Pfam" id="PF05183"/>
    </source>
</evidence>
<dbReference type="GO" id="GO:0003723">
    <property type="term" value="F:RNA binding"/>
    <property type="evidence" value="ECO:0007669"/>
    <property type="project" value="UniProtKB-KW"/>
</dbReference>
<dbReference type="InterPro" id="IPR007855">
    <property type="entry name" value="RDRP"/>
</dbReference>
<dbReference type="GO" id="GO:0030422">
    <property type="term" value="P:siRNA processing"/>
    <property type="evidence" value="ECO:0007669"/>
    <property type="project" value="TreeGrafter"/>
</dbReference>
<dbReference type="Proteomes" id="UP000681967">
    <property type="component" value="Unassembled WGS sequence"/>
</dbReference>
<comment type="caution">
    <text evidence="4">The sequence shown here is derived from an EMBL/GenBank/DDBJ whole genome shotgun (WGS) entry which is preliminary data.</text>
</comment>
<dbReference type="EMBL" id="CAJNOV010005212">
    <property type="protein sequence ID" value="CAF1201880.1"/>
    <property type="molecule type" value="Genomic_DNA"/>
</dbReference>
<dbReference type="EC" id="2.7.7.48" evidence="1"/>
<evidence type="ECO:0000313" key="4">
    <source>
        <dbReference type="EMBL" id="CAF1201880.1"/>
    </source>
</evidence>
<sequence length="1480" mass="171520">MSTSNAQGNNSSRKSNSINHTTTDQYMTPMELSEDHITASKSLKNGSKIKLPRFTIQGGRFELAPTSKYQNKNQKKEVRSMLLEMYKKNQEKYQEVSVAEPKRSIIFNVDHDIFRWSAVRTDFELFADFLPLLKKLNDFPDTPPNRAEEQSSQDSPSGIKCLKTTLWSQFSGFMHRSEQNLDETSKETVLEYYRSKLTKDERETYSSESFIGKFKLLSKITKACPVRLDWLNDLQTVLERHSQTYKTSATEPGKQGKTYRLFATIIIDRLSIAYCSFRVQAVHEYFQTSRLTRHYKEESFLRVSYVQTPLNMDMVFRLASLDECTQNDARDFVSNVNSIVHNISTFISMIGDLDRNFQVSECNPELKEEDIIRRMNESRLKPVFFAKWSSSGFDSVEEQIFLLNRHFPFIDSEGHSNTGENNVQSFKIAGQDFRYLMTTSSGVHRNSHVFCTKQYSEVRDYIFSKKSRREYKDNLLKLSLRMGLWLTPSVSMPLPHVEPKAEPDVGKHTDGCGRLSVYWAKKMSEKWNEAKKFKNIPFTSQNVGPTQWNEKIENDAEIEYDNRCIQPAYYSAFQVRINGMKGMFVVDTRLGDLHIYAYDSQKKFTPSEKSLKNTVEIVQCAQPMTSARLNFSLISLIVGCANSDESAETIEKYIIKLAQDEIKELLEQRSTAIRFAIEHNDVKSFNMLGAGCTKLDTFLAGYYQNYARRFKFLIPNSRRLFGVADFWDILKEGEVFIAVSNIEQAIEGDVLVTKEPCIHRGDLRKLTAVSKDEVEKRFKDELEKRFKDKDKEDNLNNLNDVIVFSCKGKRAESNKIAGSDLDGDQYFVCWDETIVSKVKIFDPAKFDGINKKKLQRMYKKHVKNCANQIRSKEATSSPDKDTKGRKKFKLEDFEFYESDKFYSDLNEELKKQERNKKEKNRNIHDDDGENQKKEYHGDKKKQEDDKSESMRKKDNGESKEEEDDDGESKEEEDDDDESKEEEEDDDDESEPKEKEAIWHAHMISGGTLNIISVEELFDLRMRIVDHLGNKWTTDTAWETFLGKLHDYIPVVLDSAKSGLFVRRKAFDEPPKDLEFPKYPHFHPSKRKDECQASKSPVGRIYGELRNYISSFNPNLSKEIISTEDSTSPDTLYDEICKLKLNFLLHYATKKSNGSTISSQESSFKTTSYDKTLEAMQQPLELGNIIEWYDQFRNGTASSNLLKEEAACTMLWKLKILQALKKKTSDNETLTLYIMSEGENLSNIKGFKPEENENFLCITESFYNKLKDINSDQFPIKAPGNGIIEKISTSPEERETLTKSLETLLEKSFWKWLGLPVPSGMLRTPLLNGNPKWRSLTFEDTKKLFDTQIGKCLEKPILTNLHESPSDKTNDMYPGFRSLKIGKTGNKVLRVLSDLRDIIVFLLCFSETWIDDKFIKSMVENLAEVSQKYIKIYKYLMIVYKIFQLENHIIAQRDFDDQRTDLSRLEEQSEKMKTLFNLLFP</sequence>